<dbReference type="Proteomes" id="UP000509597">
    <property type="component" value="Chromosome"/>
</dbReference>
<dbReference type="RefSeq" id="WP_179358259.1">
    <property type="nucleotide sequence ID" value="NZ_CP058627.1"/>
</dbReference>
<organism evidence="1 2">
    <name type="scientific">Chitinibacter bivalviorum</name>
    <dbReference type="NCBI Taxonomy" id="2739434"/>
    <lineage>
        <taxon>Bacteria</taxon>
        <taxon>Pseudomonadati</taxon>
        <taxon>Pseudomonadota</taxon>
        <taxon>Betaproteobacteria</taxon>
        <taxon>Neisseriales</taxon>
        <taxon>Chitinibacteraceae</taxon>
        <taxon>Chitinibacter</taxon>
    </lineage>
</organism>
<reference evidence="1 2" key="1">
    <citation type="submission" date="2020-07" db="EMBL/GenBank/DDBJ databases">
        <title>Complete genome sequence of Chitinibacter sp. 2T18.</title>
        <authorList>
            <person name="Bae J.-W."/>
            <person name="Choi J.-W."/>
        </authorList>
    </citation>
    <scope>NUCLEOTIDE SEQUENCE [LARGE SCALE GENOMIC DNA]</scope>
    <source>
        <strain evidence="1 2">2T18</strain>
    </source>
</reference>
<name>A0A7H9BHH4_9NEIS</name>
<accession>A0A7H9BHH4</accession>
<dbReference type="AlphaFoldDB" id="A0A7H9BHH4"/>
<dbReference type="Pfam" id="PF07042">
    <property type="entry name" value="TrfA"/>
    <property type="match status" value="1"/>
</dbReference>
<gene>
    <name evidence="1" type="ORF">HQ393_07915</name>
</gene>
<dbReference type="EMBL" id="CP058627">
    <property type="protein sequence ID" value="QLG88180.1"/>
    <property type="molecule type" value="Genomic_DNA"/>
</dbReference>
<proteinExistence type="predicted"/>
<evidence type="ECO:0000313" key="2">
    <source>
        <dbReference type="Proteomes" id="UP000509597"/>
    </source>
</evidence>
<keyword evidence="2" id="KW-1185">Reference proteome</keyword>
<evidence type="ECO:0000313" key="1">
    <source>
        <dbReference type="EMBL" id="QLG88180.1"/>
    </source>
</evidence>
<protein>
    <submittedName>
        <fullName evidence="1">TrfA protein</fullName>
    </submittedName>
</protein>
<sequence length="304" mass="34347">MDDSLYENSVLTKVKEAHQRALLKPKKAAVAVVDQTCNESVQLPLWPETARGVPNGLLRSALFGVRRKGAAQYLERKPIYAAAGLNILYSGPTLDQFDLSIWEAVLHASRMQMLGDECRVTAYQLLRLVSLFDSGQNRKILNARLSRLNATALNIQIGNLSYEGSLIDSVYRDQATRQYLIRLNPKLRGLFEKDQWTALDWQVRQQLAGFPLALWLHGFYSSHAKPFAYSIETLHALCGSENADLYGFKRDLRKAFALIAKASEQHQQIFNAEFKQNIVHVTRTPSTSQAKFLKHKFNANIATL</sequence>
<dbReference type="InterPro" id="IPR010751">
    <property type="entry name" value="TrfA"/>
</dbReference>
<dbReference type="KEGG" id="chiz:HQ393_07915"/>